<feature type="region of interest" description="Disordered" evidence="1">
    <location>
        <begin position="1"/>
        <end position="46"/>
    </location>
</feature>
<dbReference type="STRING" id="419479.SAMN04488563_3864"/>
<dbReference type="RefSeq" id="WP_046770981.1">
    <property type="nucleotide sequence ID" value="NZ_LBMC01000038.1"/>
</dbReference>
<organism evidence="2 3">
    <name type="scientific">Jiangella alkaliphila</name>
    <dbReference type="NCBI Taxonomy" id="419479"/>
    <lineage>
        <taxon>Bacteria</taxon>
        <taxon>Bacillati</taxon>
        <taxon>Actinomycetota</taxon>
        <taxon>Actinomycetes</taxon>
        <taxon>Jiangellales</taxon>
        <taxon>Jiangellaceae</taxon>
        <taxon>Jiangella</taxon>
    </lineage>
</organism>
<dbReference type="Proteomes" id="UP000182977">
    <property type="component" value="Chromosome I"/>
</dbReference>
<evidence type="ECO:0000313" key="3">
    <source>
        <dbReference type="Proteomes" id="UP000182977"/>
    </source>
</evidence>
<protein>
    <submittedName>
        <fullName evidence="2">Uncharacterized protein</fullName>
    </submittedName>
</protein>
<gene>
    <name evidence="2" type="ORF">SAMN04488563_3864</name>
</gene>
<accession>A0A1H2KJ51</accession>
<dbReference type="AlphaFoldDB" id="A0A1H2KJ51"/>
<sequence length="119" mass="12505">MARPLGAPGSPPPPRNSSVGEDALSTWLHEDDRADDDADPETTSAVPRLEVDSQELLKAIASADEARPSTVSDLRARMSMSQVQVGIALHRLRDAGVISIEGAPGEEVVHKLDAAADGD</sequence>
<keyword evidence="3" id="KW-1185">Reference proteome</keyword>
<evidence type="ECO:0000256" key="1">
    <source>
        <dbReference type="SAM" id="MobiDB-lite"/>
    </source>
</evidence>
<evidence type="ECO:0000313" key="2">
    <source>
        <dbReference type="EMBL" id="SDU68365.1"/>
    </source>
</evidence>
<reference evidence="3" key="1">
    <citation type="submission" date="2016-10" db="EMBL/GenBank/DDBJ databases">
        <authorList>
            <person name="Varghese N."/>
            <person name="Submissions S."/>
        </authorList>
    </citation>
    <scope>NUCLEOTIDE SEQUENCE [LARGE SCALE GENOMIC DNA]</scope>
    <source>
        <strain evidence="3">DSM 45079</strain>
    </source>
</reference>
<proteinExistence type="predicted"/>
<name>A0A1H2KJ51_9ACTN</name>
<dbReference type="EMBL" id="LT629791">
    <property type="protein sequence ID" value="SDU68365.1"/>
    <property type="molecule type" value="Genomic_DNA"/>
</dbReference>